<keyword evidence="2" id="KW-0732">Signal</keyword>
<feature type="chain" id="PRO_5046739209" evidence="2">
    <location>
        <begin position="21"/>
        <end position="886"/>
    </location>
</feature>
<comment type="caution">
    <text evidence="3">The sequence shown here is derived from an EMBL/GenBank/DDBJ whole genome shotgun (WGS) entry which is preliminary data.</text>
</comment>
<dbReference type="Proteomes" id="UP000708576">
    <property type="component" value="Unassembled WGS sequence"/>
</dbReference>
<dbReference type="Pfam" id="PF18939">
    <property type="entry name" value="DUF5686"/>
    <property type="match status" value="1"/>
</dbReference>
<feature type="signal peptide" evidence="2">
    <location>
        <begin position="1"/>
        <end position="20"/>
    </location>
</feature>
<name>A0ABS5K3C9_9BACT</name>
<evidence type="ECO:0000313" key="3">
    <source>
        <dbReference type="EMBL" id="MBS2101079.1"/>
    </source>
</evidence>
<evidence type="ECO:0000256" key="1">
    <source>
        <dbReference type="SAM" id="Coils"/>
    </source>
</evidence>
<gene>
    <name evidence="3" type="ORF">KEM10_22530</name>
</gene>
<dbReference type="Pfam" id="PF13715">
    <property type="entry name" value="CarbopepD_reg_2"/>
    <property type="match status" value="1"/>
</dbReference>
<dbReference type="SUPFAM" id="SSF49464">
    <property type="entry name" value="Carboxypeptidase regulatory domain-like"/>
    <property type="match status" value="1"/>
</dbReference>
<dbReference type="InterPro" id="IPR008969">
    <property type="entry name" value="CarboxyPept-like_regulatory"/>
</dbReference>
<dbReference type="InterPro" id="IPR043741">
    <property type="entry name" value="DUF5686"/>
</dbReference>
<evidence type="ECO:0000313" key="4">
    <source>
        <dbReference type="Proteomes" id="UP000708576"/>
    </source>
</evidence>
<keyword evidence="1" id="KW-0175">Coiled coil</keyword>
<organism evidence="3 4">
    <name type="scientific">Carboxylicivirga linearis</name>
    <dbReference type="NCBI Taxonomy" id="1628157"/>
    <lineage>
        <taxon>Bacteria</taxon>
        <taxon>Pseudomonadati</taxon>
        <taxon>Bacteroidota</taxon>
        <taxon>Bacteroidia</taxon>
        <taxon>Marinilabiliales</taxon>
        <taxon>Marinilabiliaceae</taxon>
        <taxon>Carboxylicivirga</taxon>
    </lineage>
</organism>
<feature type="coiled-coil region" evidence="1">
    <location>
        <begin position="359"/>
        <end position="422"/>
    </location>
</feature>
<evidence type="ECO:0000256" key="2">
    <source>
        <dbReference type="SAM" id="SignalP"/>
    </source>
</evidence>
<proteinExistence type="predicted"/>
<keyword evidence="4" id="KW-1185">Reference proteome</keyword>
<dbReference type="CDD" id="cd22265">
    <property type="entry name" value="UDM1_RNF168"/>
    <property type="match status" value="1"/>
</dbReference>
<dbReference type="RefSeq" id="WP_212220161.1">
    <property type="nucleotide sequence ID" value="NZ_JAGUCO010000037.1"/>
</dbReference>
<protein>
    <submittedName>
        <fullName evidence="3">Carboxypeptidase-like regulatory domain-containing protein</fullName>
    </submittedName>
</protein>
<reference evidence="3 4" key="1">
    <citation type="journal article" date="2015" name="Int. J. Syst. Evol. Microbiol.">
        <title>Carboxylicivirga linearis sp. nov., isolated from a sea cucumber culture pond.</title>
        <authorList>
            <person name="Wang F.Q."/>
            <person name="Zhou Y.X."/>
            <person name="Lin X.Z."/>
            <person name="Chen G.J."/>
            <person name="Du Z.J."/>
        </authorList>
    </citation>
    <scope>NUCLEOTIDE SEQUENCE [LARGE SCALE GENOMIC DNA]</scope>
    <source>
        <strain evidence="3 4">FB218</strain>
    </source>
</reference>
<sequence>MKTQFTLAILLTFFSLQLFAQTGIKGVVTDENDQTVPFATIFLKQTTTGTTTNDIGQYEILLDPGSYTIVFQGLGFEKQEIHFTVSDGFIERDIQLKKQTYRIKEVRVFSGGEDPAYPIMRKAISLAPYYQRQTASYNAEVYLKGSLKMEKIPKLIKKMMDKEEENKDDRIEVGKTYTMESMNEIKFTAPDNYNHTILNSQSTFPGSNEDDVIGYITYSFYEPTQDMAVSPLAPNAFSYYKFMYEGFFYEGDVTVNKIKVIPKRKSQQTYSGYIYIVDNLWNIHSIDVTNEAFFGEINIKQVYAPVKERSWLPISHRFAVKASIFGVKANFKYAGSVKYKDIELNTNLPVPGMLMKQYAAEEAAKKVEEQREKEALEQEEKSRAQRKMEELLAKEELNNREMIKLSRLIDKESRKQEQEEDESLEIKNTYKITHKKDTLQKDSLYWDKIRPIPLTGEELRGFEVKDSIKLAKLQADTVTVDKKEKSLFNKISGGFLSGHTFYAADSAMRVTYDGLIGLDQVDFNAVDGWSYEQGIKLNYRVDSVHNFYMRPKIKYAFNREKVLWSNFASYSFAPMKRAYVGIGFGQESRDFNRKYGIDRTLNAISALFFKEHYMKLYQNNYFYVSHGIDLVHGLRLDVSASYNSYNELENSTNWSVLDQSENYARNIPPNETLTTDNLRDQKDVHFTADLEYTPRMRYRVYKGRKYNRSSRYPTFKLGYERGVKGILDSESNYELIKTSIHQNKSWGVFNEFKWQVGGGYFTQNEQIHFSHFQHFNTNEIPISFKSWDNTFNLLNDYSASTNKWYAQGHVSYTTPYLFLKFLPWVSNRLWLENLYASYLTTPDFKNYTEFGYGVSQIFLMGSVGTFVGFEDGQYQSWGFKISLNID</sequence>
<dbReference type="Gene3D" id="2.60.40.1120">
    <property type="entry name" value="Carboxypeptidase-like, regulatory domain"/>
    <property type="match status" value="1"/>
</dbReference>
<accession>A0ABS5K3C9</accession>
<dbReference type="EMBL" id="JAGUCO010000037">
    <property type="protein sequence ID" value="MBS2101079.1"/>
    <property type="molecule type" value="Genomic_DNA"/>
</dbReference>